<dbReference type="GO" id="GO:0016020">
    <property type="term" value="C:membrane"/>
    <property type="evidence" value="ECO:0007669"/>
    <property type="project" value="InterPro"/>
</dbReference>
<organism evidence="3 4">
    <name type="scientific">Symbiodinium microadriaticum</name>
    <name type="common">Dinoflagellate</name>
    <name type="synonym">Zooxanthella microadriatica</name>
    <dbReference type="NCBI Taxonomy" id="2951"/>
    <lineage>
        <taxon>Eukaryota</taxon>
        <taxon>Sar</taxon>
        <taxon>Alveolata</taxon>
        <taxon>Dinophyceae</taxon>
        <taxon>Suessiales</taxon>
        <taxon>Symbiodiniaceae</taxon>
        <taxon>Symbiodinium</taxon>
    </lineage>
</organism>
<feature type="transmembrane region" description="Helical" evidence="1">
    <location>
        <begin position="206"/>
        <end position="228"/>
    </location>
</feature>
<keyword evidence="4" id="KW-1185">Reference proteome</keyword>
<evidence type="ECO:0000256" key="1">
    <source>
        <dbReference type="SAM" id="Phobius"/>
    </source>
</evidence>
<dbReference type="OrthoDB" id="427252at2759"/>
<accession>A0A1Q9F605</accession>
<keyword evidence="1" id="KW-1133">Transmembrane helix</keyword>
<keyword evidence="1" id="KW-0812">Transmembrane</keyword>
<dbReference type="InterPro" id="IPR037185">
    <property type="entry name" value="EmrE-like"/>
</dbReference>
<evidence type="ECO:0000259" key="2">
    <source>
        <dbReference type="Pfam" id="PF00892"/>
    </source>
</evidence>
<keyword evidence="1" id="KW-0472">Membrane</keyword>
<dbReference type="Gene3D" id="1.10.3730.20">
    <property type="match status" value="1"/>
</dbReference>
<proteinExistence type="predicted"/>
<dbReference type="InterPro" id="IPR000620">
    <property type="entry name" value="EamA_dom"/>
</dbReference>
<feature type="transmembrane region" description="Helical" evidence="1">
    <location>
        <begin position="139"/>
        <end position="156"/>
    </location>
</feature>
<comment type="caution">
    <text evidence="3">The sequence shown here is derived from an EMBL/GenBank/DDBJ whole genome shotgun (WGS) entry which is preliminary data.</text>
</comment>
<evidence type="ECO:0000313" key="4">
    <source>
        <dbReference type="Proteomes" id="UP000186817"/>
    </source>
</evidence>
<dbReference type="SUPFAM" id="SSF103481">
    <property type="entry name" value="Multidrug resistance efflux transporter EmrE"/>
    <property type="match status" value="1"/>
</dbReference>
<sequence>MVDESFEAEALEWDRFLGGSDLRADSAPVRLDANAPPDPRQKLNSMRRGLVAVGVDEALFDKVAGKLAESGDLEKVALLEGNAHRVASAKKKSFSALRALRCPADDGINAALTWLEVLRKNQLMAPCSHMSMAAVRADWLTPSFACLVLYGFWGFLGKLALVRGLSGSQEAGLEKLGFFLTLAVILKPSSSGDPSDGPGLLSRSKFAILASLLSGVTAALANMCYTRAMVHGDAGAVSAITASYPPATLLLSAVFMREKLSRRKLLGSFFTLLGAYFMARS</sequence>
<dbReference type="Pfam" id="PF00892">
    <property type="entry name" value="EamA"/>
    <property type="match status" value="1"/>
</dbReference>
<protein>
    <recommendedName>
        <fullName evidence="2">EamA domain-containing protein</fullName>
    </recommendedName>
</protein>
<feature type="transmembrane region" description="Helical" evidence="1">
    <location>
        <begin position="234"/>
        <end position="256"/>
    </location>
</feature>
<gene>
    <name evidence="3" type="ORF">AK812_SmicGene712</name>
</gene>
<name>A0A1Q9F605_SYMMI</name>
<feature type="domain" description="EamA" evidence="2">
    <location>
        <begin position="148"/>
        <end position="278"/>
    </location>
</feature>
<reference evidence="3 4" key="1">
    <citation type="submission" date="2016-02" db="EMBL/GenBank/DDBJ databases">
        <title>Genome analysis of coral dinoflagellate symbionts highlights evolutionary adaptations to a symbiotic lifestyle.</title>
        <authorList>
            <person name="Aranda M."/>
            <person name="Li Y."/>
            <person name="Liew Y.J."/>
            <person name="Baumgarten S."/>
            <person name="Simakov O."/>
            <person name="Wilson M."/>
            <person name="Piel J."/>
            <person name="Ashoor H."/>
            <person name="Bougouffa S."/>
            <person name="Bajic V.B."/>
            <person name="Ryu T."/>
            <person name="Ravasi T."/>
            <person name="Bayer T."/>
            <person name="Micklem G."/>
            <person name="Kim H."/>
            <person name="Bhak J."/>
            <person name="Lajeunesse T.C."/>
            <person name="Voolstra C.R."/>
        </authorList>
    </citation>
    <scope>NUCLEOTIDE SEQUENCE [LARGE SCALE GENOMIC DNA]</scope>
    <source>
        <strain evidence="3 4">CCMP2467</strain>
    </source>
</reference>
<dbReference type="EMBL" id="LSRX01000007">
    <property type="protein sequence ID" value="OLQ15096.1"/>
    <property type="molecule type" value="Genomic_DNA"/>
</dbReference>
<dbReference type="AlphaFoldDB" id="A0A1Q9F605"/>
<dbReference type="Proteomes" id="UP000186817">
    <property type="component" value="Unassembled WGS sequence"/>
</dbReference>
<evidence type="ECO:0000313" key="3">
    <source>
        <dbReference type="EMBL" id="OLQ15096.1"/>
    </source>
</evidence>